<evidence type="ECO:0000313" key="2">
    <source>
        <dbReference type="Proteomes" id="UP000483035"/>
    </source>
</evidence>
<evidence type="ECO:0000313" key="1">
    <source>
        <dbReference type="EMBL" id="NEI72247.1"/>
    </source>
</evidence>
<dbReference type="AlphaFoldDB" id="A0A6L9UDI1"/>
<name>A0A6L9UDI1_9HYPH</name>
<dbReference type="EMBL" id="WUEY01000011">
    <property type="protein sequence ID" value="NEI72247.1"/>
    <property type="molecule type" value="Genomic_DNA"/>
</dbReference>
<gene>
    <name evidence="1" type="ORF">GR212_21925</name>
</gene>
<accession>A0A6L9UDI1</accession>
<organism evidence="1 2">
    <name type="scientific">Rhizobium lusitanum</name>
    <dbReference type="NCBI Taxonomy" id="293958"/>
    <lineage>
        <taxon>Bacteria</taxon>
        <taxon>Pseudomonadati</taxon>
        <taxon>Pseudomonadota</taxon>
        <taxon>Alphaproteobacteria</taxon>
        <taxon>Hyphomicrobiales</taxon>
        <taxon>Rhizobiaceae</taxon>
        <taxon>Rhizobium/Agrobacterium group</taxon>
        <taxon>Rhizobium</taxon>
    </lineage>
</organism>
<comment type="caution">
    <text evidence="1">The sequence shown here is derived from an EMBL/GenBank/DDBJ whole genome shotgun (WGS) entry which is preliminary data.</text>
</comment>
<dbReference type="RefSeq" id="WP_163989376.1">
    <property type="nucleotide sequence ID" value="NZ_WUEY01000011.1"/>
</dbReference>
<reference evidence="1 2" key="1">
    <citation type="submission" date="2019-12" db="EMBL/GenBank/DDBJ databases">
        <title>Rhizobium genotypes associated with high levels of biological nitrogen fixation by grain legumes in a temperate-maritime cropping system.</title>
        <authorList>
            <person name="Maluk M."/>
            <person name="Francesc Ferrando Molina F."/>
            <person name="Lopez Del Egido L."/>
            <person name="Lafos M."/>
            <person name="Langarica-Fuentes A."/>
            <person name="Gebre Yohannes G."/>
            <person name="Young M.W."/>
            <person name="Martin P."/>
            <person name="Gantlett R."/>
            <person name="Kenicer G."/>
            <person name="Hawes C."/>
            <person name="Begg G.S."/>
            <person name="Quilliam R.S."/>
            <person name="Squire G.R."/>
            <person name="Poole P.S."/>
            <person name="Young P.W."/>
            <person name="Iannetta P.M."/>
            <person name="James E.K."/>
        </authorList>
    </citation>
    <scope>NUCLEOTIDE SEQUENCE [LARGE SCALE GENOMIC DNA]</scope>
    <source>
        <strain evidence="1 2">JHI1118</strain>
    </source>
</reference>
<protein>
    <submittedName>
        <fullName evidence="1">Uncharacterized protein</fullName>
    </submittedName>
</protein>
<proteinExistence type="predicted"/>
<dbReference type="Proteomes" id="UP000483035">
    <property type="component" value="Unassembled WGS sequence"/>
</dbReference>
<sequence>MENNLLKQSQRSMTLPKGIWHLLAGDAQRDGSDAIQIAAASALNWPEFTSLSGDEIMLGEDGMFRLALWSASTCCATLLATRRATLILSEGDGGWEIQCRVVANASLLTHQPLSGFLLKPVELFDRRTARRPQDPGRQADEIRRALFEAFPVGDDGENAPLRGGAPTR</sequence>